<sequence length="67" mass="7273">MHTASTTELTWRKSTYSGNGTECVEVSDDLPGTVPIRDSKRTTGPNIMFSASAWAAFVGEIHAERIS</sequence>
<dbReference type="EMBL" id="JAVRFI010000036">
    <property type="protein sequence ID" value="MDT0453751.1"/>
    <property type="molecule type" value="Genomic_DNA"/>
</dbReference>
<protein>
    <submittedName>
        <fullName evidence="2">DUF397 domain-containing protein</fullName>
    </submittedName>
</protein>
<organism evidence="2 3">
    <name type="scientific">Streptomyces hesseae</name>
    <dbReference type="NCBI Taxonomy" id="3075519"/>
    <lineage>
        <taxon>Bacteria</taxon>
        <taxon>Bacillati</taxon>
        <taxon>Actinomycetota</taxon>
        <taxon>Actinomycetes</taxon>
        <taxon>Kitasatosporales</taxon>
        <taxon>Streptomycetaceae</taxon>
        <taxon>Streptomyces</taxon>
    </lineage>
</organism>
<dbReference type="Pfam" id="PF04149">
    <property type="entry name" value="DUF397"/>
    <property type="match status" value="1"/>
</dbReference>
<comment type="caution">
    <text evidence="2">The sequence shown here is derived from an EMBL/GenBank/DDBJ whole genome shotgun (WGS) entry which is preliminary data.</text>
</comment>
<feature type="domain" description="DUF397" evidence="1">
    <location>
        <begin position="9"/>
        <end position="61"/>
    </location>
</feature>
<dbReference type="Proteomes" id="UP001180531">
    <property type="component" value="Unassembled WGS sequence"/>
</dbReference>
<dbReference type="RefSeq" id="WP_311615919.1">
    <property type="nucleotide sequence ID" value="NZ_JAVRFI010000036.1"/>
</dbReference>
<gene>
    <name evidence="2" type="ORF">RM609_32430</name>
</gene>
<dbReference type="InterPro" id="IPR007278">
    <property type="entry name" value="DUF397"/>
</dbReference>
<name>A0ABU2SYT6_9ACTN</name>
<evidence type="ECO:0000259" key="1">
    <source>
        <dbReference type="Pfam" id="PF04149"/>
    </source>
</evidence>
<keyword evidence="3" id="KW-1185">Reference proteome</keyword>
<accession>A0ABU2SYT6</accession>
<reference evidence="2" key="1">
    <citation type="submission" date="2024-05" db="EMBL/GenBank/DDBJ databases">
        <title>30 novel species of actinomycetes from the DSMZ collection.</title>
        <authorList>
            <person name="Nouioui I."/>
        </authorList>
    </citation>
    <scope>NUCLEOTIDE SEQUENCE</scope>
    <source>
        <strain evidence="2">DSM 40473</strain>
    </source>
</reference>
<evidence type="ECO:0000313" key="3">
    <source>
        <dbReference type="Proteomes" id="UP001180531"/>
    </source>
</evidence>
<proteinExistence type="predicted"/>
<evidence type="ECO:0000313" key="2">
    <source>
        <dbReference type="EMBL" id="MDT0453751.1"/>
    </source>
</evidence>